<dbReference type="AlphaFoldDB" id="M5SAM2"/>
<name>M5SAM2_9BACT</name>
<dbReference type="STRING" id="1263868.RESH_04693"/>
<protein>
    <submittedName>
        <fullName evidence="1">Uncharacterized protein</fullName>
    </submittedName>
</protein>
<gene>
    <name evidence="1" type="ORF">RESH_04693</name>
</gene>
<comment type="caution">
    <text evidence="1">The sequence shown here is derived from an EMBL/GenBank/DDBJ whole genome shotgun (WGS) entry which is preliminary data.</text>
</comment>
<evidence type="ECO:0000313" key="2">
    <source>
        <dbReference type="Proteomes" id="UP000011996"/>
    </source>
</evidence>
<reference evidence="1 2" key="1">
    <citation type="journal article" date="2013" name="Mar. Genomics">
        <title>Expression of sulfatases in Rhodopirellula baltica and the diversity of sulfatases in the genus Rhodopirellula.</title>
        <authorList>
            <person name="Wegner C.E."/>
            <person name="Richter-Heitmann T."/>
            <person name="Klindworth A."/>
            <person name="Klockow C."/>
            <person name="Richter M."/>
            <person name="Achstetter T."/>
            <person name="Glockner F.O."/>
            <person name="Harder J."/>
        </authorList>
    </citation>
    <scope>NUCLEOTIDE SEQUENCE [LARGE SCALE GENOMIC DNA]</scope>
    <source>
        <strain evidence="1 2">SH398</strain>
    </source>
</reference>
<accession>M5SAM2</accession>
<dbReference type="EMBL" id="ANOF01000151">
    <property type="protein sequence ID" value="EMI24712.1"/>
    <property type="molecule type" value="Genomic_DNA"/>
</dbReference>
<sequence>MHRCPLSLRAVKRPRTIGSIRMIGVFAAGSDEAKRFGEGMA</sequence>
<evidence type="ECO:0000313" key="1">
    <source>
        <dbReference type="EMBL" id="EMI24712.1"/>
    </source>
</evidence>
<dbReference type="Proteomes" id="UP000011996">
    <property type="component" value="Unassembled WGS sequence"/>
</dbReference>
<proteinExistence type="predicted"/>
<organism evidence="1 2">
    <name type="scientific">Rhodopirellula europaea SH398</name>
    <dbReference type="NCBI Taxonomy" id="1263868"/>
    <lineage>
        <taxon>Bacteria</taxon>
        <taxon>Pseudomonadati</taxon>
        <taxon>Planctomycetota</taxon>
        <taxon>Planctomycetia</taxon>
        <taxon>Pirellulales</taxon>
        <taxon>Pirellulaceae</taxon>
        <taxon>Rhodopirellula</taxon>
    </lineage>
</organism>